<evidence type="ECO:0000256" key="2">
    <source>
        <dbReference type="ARBA" id="ARBA00023002"/>
    </source>
</evidence>
<reference evidence="5" key="1">
    <citation type="journal article" date="2019" name="Int. J. Syst. Evol. Microbiol.">
        <title>The Global Catalogue of Microorganisms (GCM) 10K type strain sequencing project: providing services to taxonomists for standard genome sequencing and annotation.</title>
        <authorList>
            <consortium name="The Broad Institute Genomics Platform"/>
            <consortium name="The Broad Institute Genome Sequencing Center for Infectious Disease"/>
            <person name="Wu L."/>
            <person name="Ma J."/>
        </authorList>
    </citation>
    <scope>NUCLEOTIDE SEQUENCE [LARGE SCALE GENOMIC DNA]</scope>
    <source>
        <strain evidence="5">WLHS5</strain>
    </source>
</reference>
<dbReference type="Gene3D" id="3.40.50.720">
    <property type="entry name" value="NAD(P)-binding Rossmann-like Domain"/>
    <property type="match status" value="1"/>
</dbReference>
<evidence type="ECO:0000313" key="5">
    <source>
        <dbReference type="Proteomes" id="UP001596504"/>
    </source>
</evidence>
<dbReference type="RefSeq" id="WP_380664242.1">
    <property type="nucleotide sequence ID" value="NZ_JBHTCJ010000001.1"/>
</dbReference>
<keyword evidence="5" id="KW-1185">Reference proteome</keyword>
<dbReference type="GO" id="GO:0016491">
    <property type="term" value="F:oxidoreductase activity"/>
    <property type="evidence" value="ECO:0007669"/>
    <property type="project" value="UniProtKB-KW"/>
</dbReference>
<dbReference type="EMBL" id="JBHTCJ010000001">
    <property type="protein sequence ID" value="MFC7340438.1"/>
    <property type="molecule type" value="Genomic_DNA"/>
</dbReference>
<organism evidence="4 5">
    <name type="scientific">Saccharopolyspora griseoalba</name>
    <dbReference type="NCBI Taxonomy" id="1431848"/>
    <lineage>
        <taxon>Bacteria</taxon>
        <taxon>Bacillati</taxon>
        <taxon>Actinomycetota</taxon>
        <taxon>Actinomycetes</taxon>
        <taxon>Pseudonocardiales</taxon>
        <taxon>Pseudonocardiaceae</taxon>
        <taxon>Saccharopolyspora</taxon>
    </lineage>
</organism>
<evidence type="ECO:0000259" key="3">
    <source>
        <dbReference type="SMART" id="SM00829"/>
    </source>
</evidence>
<dbReference type="SUPFAM" id="SSF51735">
    <property type="entry name" value="NAD(P)-binding Rossmann-fold domains"/>
    <property type="match status" value="1"/>
</dbReference>
<accession>A0ABW2LGH6</accession>
<evidence type="ECO:0000313" key="4">
    <source>
        <dbReference type="EMBL" id="MFC7340438.1"/>
    </source>
</evidence>
<feature type="domain" description="Enoyl reductase (ER)" evidence="3">
    <location>
        <begin position="10"/>
        <end position="310"/>
    </location>
</feature>
<dbReference type="InterPro" id="IPR011032">
    <property type="entry name" value="GroES-like_sf"/>
</dbReference>
<comment type="caution">
    <text evidence="4">The sequence shown here is derived from an EMBL/GenBank/DDBJ whole genome shotgun (WGS) entry which is preliminary data.</text>
</comment>
<protein>
    <submittedName>
        <fullName evidence="4">NADP-dependent oxidoreductase</fullName>
        <ecNumber evidence="4">1.-.-.-</ecNumber>
    </submittedName>
</protein>
<dbReference type="PANTHER" id="PTHR48106:SF18">
    <property type="entry name" value="QUINONE OXIDOREDUCTASE PIG3"/>
    <property type="match status" value="1"/>
</dbReference>
<dbReference type="InterPro" id="IPR036291">
    <property type="entry name" value="NAD(P)-bd_dom_sf"/>
</dbReference>
<dbReference type="CDD" id="cd05289">
    <property type="entry name" value="MDR_like_2"/>
    <property type="match status" value="1"/>
</dbReference>
<dbReference type="SUPFAM" id="SSF50129">
    <property type="entry name" value="GroES-like"/>
    <property type="match status" value="1"/>
</dbReference>
<dbReference type="Pfam" id="PF13602">
    <property type="entry name" value="ADH_zinc_N_2"/>
    <property type="match status" value="1"/>
</dbReference>
<dbReference type="Proteomes" id="UP001596504">
    <property type="component" value="Unassembled WGS sequence"/>
</dbReference>
<name>A0ABW2LGH6_9PSEU</name>
<dbReference type="SMART" id="SM00829">
    <property type="entry name" value="PKS_ER"/>
    <property type="match status" value="1"/>
</dbReference>
<gene>
    <name evidence="4" type="ORF">ACFQRI_03365</name>
</gene>
<dbReference type="Pfam" id="PF08240">
    <property type="entry name" value="ADH_N"/>
    <property type="match status" value="1"/>
</dbReference>
<evidence type="ECO:0000256" key="1">
    <source>
        <dbReference type="ARBA" id="ARBA00022857"/>
    </source>
</evidence>
<proteinExistence type="predicted"/>
<sequence length="312" mass="32576">MRVVGVSEFGGPEALRVHEAPEPHAGPGEVRLRVEAAAVNPTDAALRAGWFKERREGHEPPYVPGMDAAGVIDEIGAGTATDLRVGDAVMAVVVPRGAHGAYSEHLVLPAESVVRAPAGADLVAASTLPMNGLTARLALDELGLEPGRTLVVTGAAGALGGYVIQLAKADGLRVIADAADEDRELVESLGADVIVARGEGFAQRVREVEPEGAHGAVDAALLDADIEPAVGDGGGIATVRGFSAEPGRGLRYLPVFVARYAEERAELDRLREQAERGTLTLRVADTYPAEKVADAHRRFESGGVRGRLVITF</sequence>
<dbReference type="InterPro" id="IPR013154">
    <property type="entry name" value="ADH-like_N"/>
</dbReference>
<dbReference type="InterPro" id="IPR020843">
    <property type="entry name" value="ER"/>
</dbReference>
<keyword evidence="2 4" id="KW-0560">Oxidoreductase</keyword>
<dbReference type="PANTHER" id="PTHR48106">
    <property type="entry name" value="QUINONE OXIDOREDUCTASE PIG3-RELATED"/>
    <property type="match status" value="1"/>
</dbReference>
<dbReference type="Gene3D" id="3.90.180.10">
    <property type="entry name" value="Medium-chain alcohol dehydrogenases, catalytic domain"/>
    <property type="match status" value="1"/>
</dbReference>
<keyword evidence="1" id="KW-0521">NADP</keyword>
<dbReference type="EC" id="1.-.-.-" evidence="4"/>